<evidence type="ECO:0000313" key="3">
    <source>
        <dbReference type="Proteomes" id="UP001558613"/>
    </source>
</evidence>
<proteinExistence type="predicted"/>
<sequence>MKGCVRLSSAKSVSSPSASTTGASAMHLQLINPLDSAARDSRPEEVISDRRDARRHKPPLVEGAEGGGQRLYGLLIRGRGGGKNVRHGEMSGPRRVTNHPLTPIYLGNMAELTTPSADLGSDYSDCM</sequence>
<evidence type="ECO:0000313" key="2">
    <source>
        <dbReference type="EMBL" id="KAL1259731.1"/>
    </source>
</evidence>
<name>A0ABR3M3N0_9TELE</name>
<comment type="caution">
    <text evidence="2">The sequence shown here is derived from an EMBL/GenBank/DDBJ whole genome shotgun (WGS) entry which is preliminary data.</text>
</comment>
<feature type="compositionally biased region" description="Low complexity" evidence="1">
    <location>
        <begin position="8"/>
        <end position="25"/>
    </location>
</feature>
<dbReference type="Proteomes" id="UP001558613">
    <property type="component" value="Unassembled WGS sequence"/>
</dbReference>
<gene>
    <name evidence="2" type="ORF">QQF64_010308</name>
</gene>
<reference evidence="2 3" key="1">
    <citation type="submission" date="2023-09" db="EMBL/GenBank/DDBJ databases">
        <authorList>
            <person name="Wang M."/>
        </authorList>
    </citation>
    <scope>NUCLEOTIDE SEQUENCE [LARGE SCALE GENOMIC DNA]</scope>
    <source>
        <strain evidence="2">GT-2023</strain>
        <tissue evidence="2">Liver</tissue>
    </source>
</reference>
<accession>A0ABR3M3N0</accession>
<keyword evidence="3" id="KW-1185">Reference proteome</keyword>
<dbReference type="EMBL" id="JAYMGO010000016">
    <property type="protein sequence ID" value="KAL1259731.1"/>
    <property type="molecule type" value="Genomic_DNA"/>
</dbReference>
<feature type="region of interest" description="Disordered" evidence="1">
    <location>
        <begin position="1"/>
        <end position="66"/>
    </location>
</feature>
<feature type="region of interest" description="Disordered" evidence="1">
    <location>
        <begin position="78"/>
        <end position="100"/>
    </location>
</feature>
<feature type="compositionally biased region" description="Basic and acidic residues" evidence="1">
    <location>
        <begin position="37"/>
        <end position="52"/>
    </location>
</feature>
<evidence type="ECO:0000256" key="1">
    <source>
        <dbReference type="SAM" id="MobiDB-lite"/>
    </source>
</evidence>
<organism evidence="2 3">
    <name type="scientific">Cirrhinus molitorella</name>
    <name type="common">mud carp</name>
    <dbReference type="NCBI Taxonomy" id="172907"/>
    <lineage>
        <taxon>Eukaryota</taxon>
        <taxon>Metazoa</taxon>
        <taxon>Chordata</taxon>
        <taxon>Craniata</taxon>
        <taxon>Vertebrata</taxon>
        <taxon>Euteleostomi</taxon>
        <taxon>Actinopterygii</taxon>
        <taxon>Neopterygii</taxon>
        <taxon>Teleostei</taxon>
        <taxon>Ostariophysi</taxon>
        <taxon>Cypriniformes</taxon>
        <taxon>Cyprinidae</taxon>
        <taxon>Labeoninae</taxon>
        <taxon>Labeonini</taxon>
        <taxon>Cirrhinus</taxon>
    </lineage>
</organism>
<protein>
    <submittedName>
        <fullName evidence="2">Uncharacterized protein</fullName>
    </submittedName>
</protein>